<dbReference type="PROSITE" id="PS51387">
    <property type="entry name" value="FAD_PCMH"/>
    <property type="match status" value="1"/>
</dbReference>
<name>A0A2K2CDV8_POPTR</name>
<dbReference type="FunCoup" id="A0A2K2CDV8">
    <property type="interactions" value="73"/>
</dbReference>
<dbReference type="EMBL" id="CM009290">
    <property type="protein sequence ID" value="PNT60217.1"/>
    <property type="molecule type" value="Genomic_DNA"/>
</dbReference>
<dbReference type="AlphaFoldDB" id="A0A2K2CDV8"/>
<dbReference type="Proteomes" id="UP000006729">
    <property type="component" value="Chromosome 1"/>
</dbReference>
<dbReference type="GO" id="GO:0071949">
    <property type="term" value="F:FAD binding"/>
    <property type="evidence" value="ECO:0007669"/>
    <property type="project" value="InterPro"/>
</dbReference>
<evidence type="ECO:0000256" key="7">
    <source>
        <dbReference type="ARBA" id="ARBA00023180"/>
    </source>
</evidence>
<dbReference type="FunFam" id="3.30.43.10:FF:000004">
    <property type="entry name" value="Berberine bridge enzyme-like 15"/>
    <property type="match status" value="1"/>
</dbReference>
<dbReference type="GO" id="GO:1901696">
    <property type="term" value="P:cannabinoid biosynthetic process"/>
    <property type="evidence" value="ECO:0007669"/>
    <property type="project" value="UniProtKB-ARBA"/>
</dbReference>
<dbReference type="SUPFAM" id="SSF56176">
    <property type="entry name" value="FAD-binding/transporter-associated domain-like"/>
    <property type="match status" value="1"/>
</dbReference>
<sequence length="530" mass="59361">MIKASMSLTLSMFLVLFLFVSLATCDTSLDNFLQCLPSHSHPSYPVSRAVYRRSNSSFEPTFRAYAKASRFLTSATPKPLAIIAAMHESHVQATVICAKSNGLQIRIRSGGHDYEGLSYVSNVPFVILDMFNLRSIDIDIVRKTAWIQSGATIGELYYNIAKKSNVFAFPAGVCFTLGAGGHISGGGYGNMMRKYGLSIDNIVDAKLVDVNGKILDRKSMGEDLFWAIRGSGGASFGVILSWKINLVQVPPKVTTFNVAKTLKEGATDLVYRWQEVASKLDQELFIRASPQVVNGGSGGSKTISVSFIGQFLGPSSKLLPLMKRRFPELGLQQKDCNEMSWVESTLYWFGRSGRSLDVLLDRPTETSFFKRKSDYVKNVIPKEGLENIWKMMIKVEPVWMQWNPYGGRMDEIPATATPFPHRAGNLFKIQYSTDWSDQEGSEATNRHINLLRQMYEAMTPYVSKDPREAFLNYRDIDIGSNPSNQTNFENAKVYGSKLFKDNFMRLVKVKSKVDPDNFFKNEQSIPLGMA</sequence>
<organism evidence="10 11">
    <name type="scientific">Populus trichocarpa</name>
    <name type="common">Western balsam poplar</name>
    <name type="synonym">Populus balsamifera subsp. trichocarpa</name>
    <dbReference type="NCBI Taxonomy" id="3694"/>
    <lineage>
        <taxon>Eukaryota</taxon>
        <taxon>Viridiplantae</taxon>
        <taxon>Streptophyta</taxon>
        <taxon>Embryophyta</taxon>
        <taxon>Tracheophyta</taxon>
        <taxon>Spermatophyta</taxon>
        <taxon>Magnoliopsida</taxon>
        <taxon>eudicotyledons</taxon>
        <taxon>Gunneridae</taxon>
        <taxon>Pentapetalae</taxon>
        <taxon>rosids</taxon>
        <taxon>fabids</taxon>
        <taxon>Malpighiales</taxon>
        <taxon>Salicaceae</taxon>
        <taxon>Saliceae</taxon>
        <taxon>Populus</taxon>
    </lineage>
</organism>
<dbReference type="SMR" id="A0A2K2CDV8"/>
<reference evidence="10 11" key="1">
    <citation type="journal article" date="2006" name="Science">
        <title>The genome of black cottonwood, Populus trichocarpa (Torr. &amp; Gray).</title>
        <authorList>
            <person name="Tuskan G.A."/>
            <person name="Difazio S."/>
            <person name="Jansson S."/>
            <person name="Bohlmann J."/>
            <person name="Grigoriev I."/>
            <person name="Hellsten U."/>
            <person name="Putnam N."/>
            <person name="Ralph S."/>
            <person name="Rombauts S."/>
            <person name="Salamov A."/>
            <person name="Schein J."/>
            <person name="Sterck L."/>
            <person name="Aerts A."/>
            <person name="Bhalerao R.R."/>
            <person name="Bhalerao R.P."/>
            <person name="Blaudez D."/>
            <person name="Boerjan W."/>
            <person name="Brun A."/>
            <person name="Brunner A."/>
            <person name="Busov V."/>
            <person name="Campbell M."/>
            <person name="Carlson J."/>
            <person name="Chalot M."/>
            <person name="Chapman J."/>
            <person name="Chen G.L."/>
            <person name="Cooper D."/>
            <person name="Coutinho P.M."/>
            <person name="Couturier J."/>
            <person name="Covert S."/>
            <person name="Cronk Q."/>
            <person name="Cunningham R."/>
            <person name="Davis J."/>
            <person name="Degroeve S."/>
            <person name="Dejardin A."/>
            <person name="Depamphilis C."/>
            <person name="Detter J."/>
            <person name="Dirks B."/>
            <person name="Dubchak I."/>
            <person name="Duplessis S."/>
            <person name="Ehlting J."/>
            <person name="Ellis B."/>
            <person name="Gendler K."/>
            <person name="Goodstein D."/>
            <person name="Gribskov M."/>
            <person name="Grimwood J."/>
            <person name="Groover A."/>
            <person name="Gunter L."/>
            <person name="Hamberger B."/>
            <person name="Heinze B."/>
            <person name="Helariutta Y."/>
            <person name="Henrissat B."/>
            <person name="Holligan D."/>
            <person name="Holt R."/>
            <person name="Huang W."/>
            <person name="Islam-Faridi N."/>
            <person name="Jones S."/>
            <person name="Jones-Rhoades M."/>
            <person name="Jorgensen R."/>
            <person name="Joshi C."/>
            <person name="Kangasjarvi J."/>
            <person name="Karlsson J."/>
            <person name="Kelleher C."/>
            <person name="Kirkpatrick R."/>
            <person name="Kirst M."/>
            <person name="Kohler A."/>
            <person name="Kalluri U."/>
            <person name="Larimer F."/>
            <person name="Leebens-Mack J."/>
            <person name="Leple J.C."/>
            <person name="Locascio P."/>
            <person name="Lou Y."/>
            <person name="Lucas S."/>
            <person name="Martin F."/>
            <person name="Montanini B."/>
            <person name="Napoli C."/>
            <person name="Nelson D.R."/>
            <person name="Nelson C."/>
            <person name="Nieminen K."/>
            <person name="Nilsson O."/>
            <person name="Pereda V."/>
            <person name="Peter G."/>
            <person name="Philippe R."/>
            <person name="Pilate G."/>
            <person name="Poliakov A."/>
            <person name="Razumovskaya J."/>
            <person name="Richardson P."/>
            <person name="Rinaldi C."/>
            <person name="Ritland K."/>
            <person name="Rouze P."/>
            <person name="Ryaboy D."/>
            <person name="Schmutz J."/>
            <person name="Schrader J."/>
            <person name="Segerman B."/>
            <person name="Shin H."/>
            <person name="Siddiqui A."/>
            <person name="Sterky F."/>
            <person name="Terry A."/>
            <person name="Tsai C.J."/>
            <person name="Uberbacher E."/>
            <person name="Unneberg P."/>
            <person name="Vahala J."/>
            <person name="Wall K."/>
            <person name="Wessler S."/>
            <person name="Yang G."/>
            <person name="Yin T."/>
            <person name="Douglas C."/>
            <person name="Marra M."/>
            <person name="Sandberg G."/>
            <person name="Van de Peer Y."/>
            <person name="Rokhsar D."/>
        </authorList>
    </citation>
    <scope>NUCLEOTIDE SEQUENCE [LARGE SCALE GENOMIC DNA]</scope>
    <source>
        <strain evidence="11">cv. Nisqually</strain>
    </source>
</reference>
<comment type="similarity">
    <text evidence="2">Belongs to the oxygen-dependent FAD-linked oxidoreductase family.</text>
</comment>
<keyword evidence="4 8" id="KW-0732">Signal</keyword>
<dbReference type="InterPro" id="IPR006094">
    <property type="entry name" value="Oxid_FAD_bind_N"/>
</dbReference>
<evidence type="ECO:0000256" key="6">
    <source>
        <dbReference type="ARBA" id="ARBA00023157"/>
    </source>
</evidence>
<evidence type="ECO:0000256" key="8">
    <source>
        <dbReference type="SAM" id="SignalP"/>
    </source>
</evidence>
<evidence type="ECO:0000256" key="5">
    <source>
        <dbReference type="ARBA" id="ARBA00022827"/>
    </source>
</evidence>
<gene>
    <name evidence="10" type="ORF">POPTR_001G459200</name>
</gene>
<keyword evidence="3" id="KW-0285">Flavoprotein</keyword>
<dbReference type="Pfam" id="PF01565">
    <property type="entry name" value="FAD_binding_4"/>
    <property type="match status" value="1"/>
</dbReference>
<dbReference type="InterPro" id="IPR016166">
    <property type="entry name" value="FAD-bd_PCMH"/>
</dbReference>
<evidence type="ECO:0000256" key="1">
    <source>
        <dbReference type="ARBA" id="ARBA00001974"/>
    </source>
</evidence>
<keyword evidence="6" id="KW-1015">Disulfide bond</keyword>
<keyword evidence="5" id="KW-0274">FAD</keyword>
<keyword evidence="7" id="KW-0325">Glycoprotein</keyword>
<dbReference type="STRING" id="3694.A0A2K2CDV8"/>
<dbReference type="Gene3D" id="3.30.43.10">
    <property type="entry name" value="Uridine Diphospho-n-acetylenolpyruvylglucosamine Reductase, domain 2"/>
    <property type="match status" value="1"/>
</dbReference>
<accession>A0A2K2CDV8</accession>
<proteinExistence type="inferred from homology"/>
<dbReference type="Gramene" id="Potri.001G459200.1.v4.1">
    <property type="protein sequence ID" value="Potri.001G459200.1.v4.1"/>
    <property type="gene ID" value="Potri.001G459200.v4.1"/>
</dbReference>
<dbReference type="InterPro" id="IPR016167">
    <property type="entry name" value="FAD-bd_PCMH_sub1"/>
</dbReference>
<comment type="cofactor">
    <cofactor evidence="1">
        <name>FAD</name>
        <dbReference type="ChEBI" id="CHEBI:57692"/>
    </cofactor>
</comment>
<dbReference type="InParanoid" id="A0A2K2CDV8"/>
<keyword evidence="11" id="KW-1185">Reference proteome</keyword>
<feature type="signal peptide" evidence="8">
    <location>
        <begin position="1"/>
        <end position="25"/>
    </location>
</feature>
<dbReference type="Pfam" id="PF08031">
    <property type="entry name" value="BBE"/>
    <property type="match status" value="1"/>
</dbReference>
<dbReference type="OMA" id="SANFIEC"/>
<evidence type="ECO:0000256" key="3">
    <source>
        <dbReference type="ARBA" id="ARBA00022630"/>
    </source>
</evidence>
<dbReference type="OrthoDB" id="407275at2759"/>
<dbReference type="GO" id="GO:0016491">
    <property type="term" value="F:oxidoreductase activity"/>
    <property type="evidence" value="ECO:0007669"/>
    <property type="project" value="InterPro"/>
</dbReference>
<dbReference type="InterPro" id="IPR012951">
    <property type="entry name" value="BBE"/>
</dbReference>
<evidence type="ECO:0000313" key="11">
    <source>
        <dbReference type="Proteomes" id="UP000006729"/>
    </source>
</evidence>
<dbReference type="PANTHER" id="PTHR32448">
    <property type="entry name" value="OS08G0158400 PROTEIN"/>
    <property type="match status" value="1"/>
</dbReference>
<evidence type="ECO:0000259" key="9">
    <source>
        <dbReference type="PROSITE" id="PS51387"/>
    </source>
</evidence>
<dbReference type="Gene3D" id="3.40.462.20">
    <property type="match status" value="1"/>
</dbReference>
<dbReference type="Gene3D" id="3.30.465.10">
    <property type="match status" value="1"/>
</dbReference>
<feature type="domain" description="FAD-binding PCMH-type" evidence="9">
    <location>
        <begin position="75"/>
        <end position="249"/>
    </location>
</feature>
<protein>
    <recommendedName>
        <fullName evidence="9">FAD-binding PCMH-type domain-containing protein</fullName>
    </recommendedName>
</protein>
<evidence type="ECO:0000256" key="4">
    <source>
        <dbReference type="ARBA" id="ARBA00022729"/>
    </source>
</evidence>
<dbReference type="InterPro" id="IPR036318">
    <property type="entry name" value="FAD-bd_PCMH-like_sf"/>
</dbReference>
<evidence type="ECO:0000313" key="10">
    <source>
        <dbReference type="EMBL" id="PNT60217.1"/>
    </source>
</evidence>
<dbReference type="InterPro" id="IPR016169">
    <property type="entry name" value="FAD-bd_PCMH_sub2"/>
</dbReference>
<evidence type="ECO:0000256" key="2">
    <source>
        <dbReference type="ARBA" id="ARBA00005466"/>
    </source>
</evidence>
<feature type="chain" id="PRO_5014408584" description="FAD-binding PCMH-type domain-containing protein" evidence="8">
    <location>
        <begin position="26"/>
        <end position="530"/>
    </location>
</feature>